<reference evidence="6 7" key="1">
    <citation type="submission" date="2021-01" db="EMBL/GenBank/DDBJ databases">
        <title>Genomic Encyclopedia of Type Strains, Phase IV (KMG-IV): sequencing the most valuable type-strain genomes for metagenomic binning, comparative biology and taxonomic classification.</title>
        <authorList>
            <person name="Goeker M."/>
        </authorList>
    </citation>
    <scope>NUCLEOTIDE SEQUENCE [LARGE SCALE GENOMIC DNA]</scope>
    <source>
        <strain evidence="6 7">DSM 104297</strain>
    </source>
</reference>
<dbReference type="PANTHER" id="PTHR11040">
    <property type="entry name" value="ZINC/IRON TRANSPORTER"/>
    <property type="match status" value="1"/>
</dbReference>
<evidence type="ECO:0000256" key="3">
    <source>
        <dbReference type="ARBA" id="ARBA00022475"/>
    </source>
</evidence>
<feature type="transmembrane region" description="Helical" evidence="5">
    <location>
        <begin position="191"/>
        <end position="211"/>
    </location>
</feature>
<name>A0ABS2QS50_9BACI</name>
<evidence type="ECO:0000256" key="4">
    <source>
        <dbReference type="ARBA" id="ARBA00022833"/>
    </source>
</evidence>
<gene>
    <name evidence="6" type="ORF">JOC83_001103</name>
</gene>
<keyword evidence="5" id="KW-0812">Transmembrane</keyword>
<keyword evidence="4" id="KW-0862">Zinc</keyword>
<feature type="transmembrane region" description="Helical" evidence="5">
    <location>
        <begin position="165"/>
        <end position="185"/>
    </location>
</feature>
<keyword evidence="3" id="KW-1003">Cell membrane</keyword>
<evidence type="ECO:0000313" key="7">
    <source>
        <dbReference type="Proteomes" id="UP000809829"/>
    </source>
</evidence>
<keyword evidence="5" id="KW-0472">Membrane</keyword>
<feature type="transmembrane region" description="Helical" evidence="5">
    <location>
        <begin position="6"/>
        <end position="25"/>
    </location>
</feature>
<feature type="transmembrane region" description="Helical" evidence="5">
    <location>
        <begin position="223"/>
        <end position="241"/>
    </location>
</feature>
<comment type="caution">
    <text evidence="6">The sequence shown here is derived from an EMBL/GenBank/DDBJ whole genome shotgun (WGS) entry which is preliminary data.</text>
</comment>
<protein>
    <submittedName>
        <fullName evidence="6">ZIP family zinc transporter</fullName>
    </submittedName>
</protein>
<proteinExistence type="inferred from homology"/>
<dbReference type="EMBL" id="JAFBFC010000002">
    <property type="protein sequence ID" value="MBM7702269.1"/>
    <property type="molecule type" value="Genomic_DNA"/>
</dbReference>
<accession>A0ABS2QS50</accession>
<comment type="similarity">
    <text evidence="2">Belongs to the ZIP transporter (TC 2.A.5) family.</text>
</comment>
<evidence type="ECO:0000256" key="2">
    <source>
        <dbReference type="ARBA" id="ARBA00006939"/>
    </source>
</evidence>
<evidence type="ECO:0000256" key="1">
    <source>
        <dbReference type="ARBA" id="ARBA00004651"/>
    </source>
</evidence>
<evidence type="ECO:0000313" key="6">
    <source>
        <dbReference type="EMBL" id="MBM7702269.1"/>
    </source>
</evidence>
<feature type="transmembrane region" description="Helical" evidence="5">
    <location>
        <begin position="59"/>
        <end position="82"/>
    </location>
</feature>
<feature type="transmembrane region" description="Helical" evidence="5">
    <location>
        <begin position="131"/>
        <end position="153"/>
    </location>
</feature>
<keyword evidence="5" id="KW-1133">Transmembrane helix</keyword>
<feature type="transmembrane region" description="Helical" evidence="5">
    <location>
        <begin position="32"/>
        <end position="53"/>
    </location>
</feature>
<dbReference type="RefSeq" id="WP_205185003.1">
    <property type="nucleotide sequence ID" value="NZ_JAFBFC010000002.1"/>
</dbReference>
<comment type="subcellular location">
    <subcellularLocation>
        <location evidence="1">Cell membrane</location>
        <topology evidence="1">Multi-pass membrane protein</topology>
    </subcellularLocation>
</comment>
<dbReference type="PANTHER" id="PTHR11040:SF211">
    <property type="entry name" value="ZINC TRANSPORTER ZIP11"/>
    <property type="match status" value="1"/>
</dbReference>
<sequence length="242" mass="25143">MWNAALWGGVAGSAVFLGALTGILFSIRKKWIGVIMAFGTGVLIGAASFELLLDSIEEGGLGVTSIGFLGGATVFTLFEYLISKKGGHERKRSKESAHHSAGFAIFIGTVIDAIPESVIIGVSVLEEGTVSWLLVIAIFISNFPEGLSSSIGLKKDGYSNKKILFLWLTVFLLSALSSLGGYAFLNEASDALLAMIGAFAAGGVTSMVASAMMPEAYEEGGPIVGFVASLGLLCSLLLTHLG</sequence>
<feature type="transmembrane region" description="Helical" evidence="5">
    <location>
        <begin position="103"/>
        <end position="125"/>
    </location>
</feature>
<evidence type="ECO:0000256" key="5">
    <source>
        <dbReference type="SAM" id="Phobius"/>
    </source>
</evidence>
<dbReference type="Proteomes" id="UP000809829">
    <property type="component" value="Unassembled WGS sequence"/>
</dbReference>
<keyword evidence="7" id="KW-1185">Reference proteome</keyword>
<organism evidence="6 7">
    <name type="scientific">Priestia iocasae</name>
    <dbReference type="NCBI Taxonomy" id="2291674"/>
    <lineage>
        <taxon>Bacteria</taxon>
        <taxon>Bacillati</taxon>
        <taxon>Bacillota</taxon>
        <taxon>Bacilli</taxon>
        <taxon>Bacillales</taxon>
        <taxon>Bacillaceae</taxon>
        <taxon>Priestia</taxon>
    </lineage>
</organism>